<dbReference type="InterPro" id="IPR036909">
    <property type="entry name" value="Cyt_c-like_dom_sf"/>
</dbReference>
<dbReference type="RefSeq" id="WP_259036422.1">
    <property type="nucleotide sequence ID" value="NZ_JAJISC010000005.1"/>
</dbReference>
<organism evidence="20 21">
    <name type="scientific">Halomonas dongshanensis</name>
    <dbReference type="NCBI Taxonomy" id="2890835"/>
    <lineage>
        <taxon>Bacteria</taxon>
        <taxon>Pseudomonadati</taxon>
        <taxon>Pseudomonadota</taxon>
        <taxon>Gammaproteobacteria</taxon>
        <taxon>Oceanospirillales</taxon>
        <taxon>Halomonadaceae</taxon>
        <taxon>Halomonas</taxon>
    </lineage>
</organism>
<keyword evidence="11" id="KW-0186">Copper</keyword>
<keyword evidence="21" id="KW-1185">Reference proteome</keyword>
<feature type="transmembrane region" description="Helical" evidence="17">
    <location>
        <begin position="99"/>
        <end position="121"/>
    </location>
</feature>
<keyword evidence="7 16" id="KW-0479">Metal-binding</keyword>
<feature type="domain" description="Cytochrome c" evidence="19">
    <location>
        <begin position="261"/>
        <end position="351"/>
    </location>
</feature>
<keyword evidence="12 17" id="KW-0472">Membrane</keyword>
<evidence type="ECO:0000256" key="16">
    <source>
        <dbReference type="PROSITE-ProRule" id="PRU00433"/>
    </source>
</evidence>
<evidence type="ECO:0000256" key="11">
    <source>
        <dbReference type="ARBA" id="ARBA00023008"/>
    </source>
</evidence>
<dbReference type="NCBIfam" id="TIGR02866">
    <property type="entry name" value="CoxB"/>
    <property type="match status" value="1"/>
</dbReference>
<feature type="transmembrane region" description="Helical" evidence="17">
    <location>
        <begin position="56"/>
        <end position="79"/>
    </location>
</feature>
<evidence type="ECO:0000256" key="12">
    <source>
        <dbReference type="ARBA" id="ARBA00023136"/>
    </source>
</evidence>
<evidence type="ECO:0000256" key="5">
    <source>
        <dbReference type="ARBA" id="ARBA00022660"/>
    </source>
</evidence>
<reference evidence="20" key="1">
    <citation type="submission" date="2021-11" db="EMBL/GenBank/DDBJ databases">
        <title>Halomonas sp., isolated from a coastal aquaculture zone in Dongshan Bay.</title>
        <authorList>
            <person name="Lin W."/>
        </authorList>
    </citation>
    <scope>NUCLEOTIDE SEQUENCE</scope>
    <source>
        <strain evidence="20">Yzlin-01</strain>
    </source>
</reference>
<evidence type="ECO:0000256" key="13">
    <source>
        <dbReference type="ARBA" id="ARBA00024688"/>
    </source>
</evidence>
<dbReference type="InterPro" id="IPR009056">
    <property type="entry name" value="Cyt_c-like_dom"/>
</dbReference>
<evidence type="ECO:0000259" key="19">
    <source>
        <dbReference type="PROSITE" id="PS51007"/>
    </source>
</evidence>
<dbReference type="EMBL" id="JAJISC010000005">
    <property type="protein sequence ID" value="MCS2609913.1"/>
    <property type="molecule type" value="Genomic_DNA"/>
</dbReference>
<proteinExistence type="inferred from homology"/>
<evidence type="ECO:0000256" key="3">
    <source>
        <dbReference type="ARBA" id="ARBA00022448"/>
    </source>
</evidence>
<dbReference type="Gene3D" id="2.60.40.420">
    <property type="entry name" value="Cupredoxins - blue copper proteins"/>
    <property type="match status" value="1"/>
</dbReference>
<evidence type="ECO:0000259" key="18">
    <source>
        <dbReference type="PROSITE" id="PS50857"/>
    </source>
</evidence>
<evidence type="ECO:0000313" key="20">
    <source>
        <dbReference type="EMBL" id="MCS2609913.1"/>
    </source>
</evidence>
<evidence type="ECO:0000256" key="8">
    <source>
        <dbReference type="ARBA" id="ARBA00022982"/>
    </source>
</evidence>
<keyword evidence="3" id="KW-0813">Transport</keyword>
<keyword evidence="5" id="KW-0679">Respiratory chain</keyword>
<dbReference type="InterPro" id="IPR036257">
    <property type="entry name" value="Cyt_c_oxidase_su2_TM_sf"/>
</dbReference>
<evidence type="ECO:0000256" key="10">
    <source>
        <dbReference type="ARBA" id="ARBA00023004"/>
    </source>
</evidence>
<evidence type="ECO:0000256" key="15">
    <source>
        <dbReference type="ARBA" id="ARBA00047816"/>
    </source>
</evidence>
<name>A0ABT2EEA0_9GAMM</name>
<dbReference type="SUPFAM" id="SSF49503">
    <property type="entry name" value="Cupredoxins"/>
    <property type="match status" value="1"/>
</dbReference>
<evidence type="ECO:0000256" key="4">
    <source>
        <dbReference type="ARBA" id="ARBA00022617"/>
    </source>
</evidence>
<keyword evidence="6 17" id="KW-0812">Transmembrane</keyword>
<dbReference type="Pfam" id="PF00116">
    <property type="entry name" value="COX2"/>
    <property type="match status" value="1"/>
</dbReference>
<evidence type="ECO:0000256" key="7">
    <source>
        <dbReference type="ARBA" id="ARBA00022723"/>
    </source>
</evidence>
<protein>
    <recommendedName>
        <fullName evidence="14">Cytochrome aa3 subunit 2</fullName>
    </recommendedName>
</protein>
<dbReference type="InterPro" id="IPR008972">
    <property type="entry name" value="Cupredoxin"/>
</dbReference>
<feature type="domain" description="Cytochrome oxidase subunit II copper A binding" evidence="18">
    <location>
        <begin position="134"/>
        <end position="249"/>
    </location>
</feature>
<dbReference type="InterPro" id="IPR014222">
    <property type="entry name" value="Cyt_c_oxidase_su2"/>
</dbReference>
<evidence type="ECO:0000256" key="6">
    <source>
        <dbReference type="ARBA" id="ARBA00022692"/>
    </source>
</evidence>
<evidence type="ECO:0000256" key="14">
    <source>
        <dbReference type="ARBA" id="ARBA00031399"/>
    </source>
</evidence>
<evidence type="ECO:0000313" key="21">
    <source>
        <dbReference type="Proteomes" id="UP001165542"/>
    </source>
</evidence>
<comment type="function">
    <text evidence="13">Subunits I and II form the functional core of the enzyme complex. Electrons originating in cytochrome c are transferred via heme a and Cu(A) to the binuclear center formed by heme a3 and Cu(B).</text>
</comment>
<keyword evidence="8" id="KW-0249">Electron transport</keyword>
<dbReference type="Pfam" id="PF00034">
    <property type="entry name" value="Cytochrom_C"/>
    <property type="match status" value="1"/>
</dbReference>
<dbReference type="PROSITE" id="PS51007">
    <property type="entry name" value="CYTC"/>
    <property type="match status" value="1"/>
</dbReference>
<dbReference type="Proteomes" id="UP001165542">
    <property type="component" value="Unassembled WGS sequence"/>
</dbReference>
<keyword evidence="10 16" id="KW-0408">Iron</keyword>
<comment type="catalytic activity">
    <reaction evidence="15">
        <text>4 Fe(II)-[cytochrome c] + O2 + 8 H(+)(in) = 4 Fe(III)-[cytochrome c] + 2 H2O + 4 H(+)(out)</text>
        <dbReference type="Rhea" id="RHEA:11436"/>
        <dbReference type="Rhea" id="RHEA-COMP:10350"/>
        <dbReference type="Rhea" id="RHEA-COMP:14399"/>
        <dbReference type="ChEBI" id="CHEBI:15377"/>
        <dbReference type="ChEBI" id="CHEBI:15378"/>
        <dbReference type="ChEBI" id="CHEBI:15379"/>
        <dbReference type="ChEBI" id="CHEBI:29033"/>
        <dbReference type="ChEBI" id="CHEBI:29034"/>
        <dbReference type="EC" id="7.1.1.9"/>
    </reaction>
</comment>
<sequence length="352" mass="38091">MSERKERCTASCIQRAGARQVNPATLLALAAPLALMGCAGDKSILDPAGQVAREVALIWWVMLSFATVVFVSVVSLWLYALLRKHREHTPTQERRIVRYWIVGGGLLLPGLTICALLAFGVPTGKRVLPVPLDNAPVVIEVVGHQWWWEVRYPNAEGEAVVTANQIVMPAGEPVDFHVTAADVIHSFWIPRLGGKIDMLPGRTNRIRLDADAPGRLLAQSAEFSGVGYAHMTFPVEVLPREEFDAWLAARQPEAIEALTATADAATLASFEESCARCHRVAGLSTGDTGPDLSDIGARATLGGGVLTMEEGAIAHWLEHHQTLKPGNKMPPHDDMDAATLEALGSWLETLTP</sequence>
<gene>
    <name evidence="20" type="primary">coxB</name>
    <name evidence="20" type="ORF">LLY24_11380</name>
</gene>
<dbReference type="CDD" id="cd04213">
    <property type="entry name" value="CuRO_CcO_Caa3_II"/>
    <property type="match status" value="1"/>
</dbReference>
<evidence type="ECO:0000256" key="1">
    <source>
        <dbReference type="ARBA" id="ARBA00004141"/>
    </source>
</evidence>
<dbReference type="SUPFAM" id="SSF46626">
    <property type="entry name" value="Cytochrome c"/>
    <property type="match status" value="1"/>
</dbReference>
<dbReference type="InterPro" id="IPR002429">
    <property type="entry name" value="CcO_II-like_C"/>
</dbReference>
<keyword evidence="9 17" id="KW-1133">Transmembrane helix</keyword>
<accession>A0ABT2EEA0</accession>
<dbReference type="Gene3D" id="1.10.287.90">
    <property type="match status" value="1"/>
</dbReference>
<dbReference type="InterPro" id="IPR045187">
    <property type="entry name" value="CcO_II"/>
</dbReference>
<dbReference type="InterPro" id="IPR034236">
    <property type="entry name" value="CuRO_CcO_Caa3_II"/>
</dbReference>
<evidence type="ECO:0000256" key="2">
    <source>
        <dbReference type="ARBA" id="ARBA00007866"/>
    </source>
</evidence>
<evidence type="ECO:0000256" key="9">
    <source>
        <dbReference type="ARBA" id="ARBA00022989"/>
    </source>
</evidence>
<dbReference type="PROSITE" id="PS50857">
    <property type="entry name" value="COX2_CUA"/>
    <property type="match status" value="1"/>
</dbReference>
<dbReference type="PANTHER" id="PTHR22888">
    <property type="entry name" value="CYTOCHROME C OXIDASE, SUBUNIT II"/>
    <property type="match status" value="1"/>
</dbReference>
<comment type="caution">
    <text evidence="20">The sequence shown here is derived from an EMBL/GenBank/DDBJ whole genome shotgun (WGS) entry which is preliminary data.</text>
</comment>
<comment type="subcellular location">
    <subcellularLocation>
        <location evidence="1">Membrane</location>
        <topology evidence="1">Multi-pass membrane protein</topology>
    </subcellularLocation>
</comment>
<keyword evidence="4 16" id="KW-0349">Heme</keyword>
<comment type="similarity">
    <text evidence="2">Belongs to the cytochrome c oxidase subunit 2 family.</text>
</comment>
<dbReference type="PANTHER" id="PTHR22888:SF9">
    <property type="entry name" value="CYTOCHROME C OXIDASE SUBUNIT 2"/>
    <property type="match status" value="1"/>
</dbReference>
<evidence type="ECO:0000256" key="17">
    <source>
        <dbReference type="SAM" id="Phobius"/>
    </source>
</evidence>